<dbReference type="RefSeq" id="WP_134852226.1">
    <property type="nucleotide sequence ID" value="NZ_JAUSVM010000001.1"/>
</dbReference>
<organism evidence="1 2">
    <name type="scientific">Cellulomonas iranensis</name>
    <dbReference type="NCBI Taxonomy" id="76862"/>
    <lineage>
        <taxon>Bacteria</taxon>
        <taxon>Bacillati</taxon>
        <taxon>Actinomycetota</taxon>
        <taxon>Actinomycetes</taxon>
        <taxon>Micrococcales</taxon>
        <taxon>Cellulomonadaceae</taxon>
        <taxon>Cellulomonas</taxon>
    </lineage>
</organism>
<keyword evidence="2" id="KW-1185">Reference proteome</keyword>
<name>A0ABU0GHB9_9CELL</name>
<protein>
    <submittedName>
        <fullName evidence="1">Uncharacterized protein</fullName>
    </submittedName>
</protein>
<sequence length="168" mass="16734">MRVTRAVRGATPSAARAHLLGLLGVLLSVASVVLGVQGRVLLHQCLAAEGPLAALGMRLAVLRSAAECPEGAVGLGATSQGAVVLLSVALPVLAAHVLLAACGLSLGAAARRGAATARALLAARLVARTPVAPVVVPARVRVVADVAVRVPAGRVLDPARPHRGPPAR</sequence>
<reference evidence="1 2" key="1">
    <citation type="submission" date="2023-07" db="EMBL/GenBank/DDBJ databases">
        <title>Sequencing the genomes of 1000 actinobacteria strains.</title>
        <authorList>
            <person name="Klenk H.-P."/>
        </authorList>
    </citation>
    <scope>NUCLEOTIDE SEQUENCE [LARGE SCALE GENOMIC DNA]</scope>
    <source>
        <strain evidence="1 2">DSM 14785</strain>
    </source>
</reference>
<proteinExistence type="predicted"/>
<evidence type="ECO:0000313" key="2">
    <source>
        <dbReference type="Proteomes" id="UP001240250"/>
    </source>
</evidence>
<evidence type="ECO:0000313" key="1">
    <source>
        <dbReference type="EMBL" id="MDQ0424722.1"/>
    </source>
</evidence>
<accession>A0ABU0GHB9</accession>
<dbReference type="Proteomes" id="UP001240250">
    <property type="component" value="Unassembled WGS sequence"/>
</dbReference>
<gene>
    <name evidence="1" type="ORF">JO380_001103</name>
</gene>
<comment type="caution">
    <text evidence="1">The sequence shown here is derived from an EMBL/GenBank/DDBJ whole genome shotgun (WGS) entry which is preliminary data.</text>
</comment>
<dbReference type="EMBL" id="JAUSVM010000001">
    <property type="protein sequence ID" value="MDQ0424722.1"/>
    <property type="molecule type" value="Genomic_DNA"/>
</dbReference>